<reference evidence="3" key="1">
    <citation type="journal article" date="2021" name="Proc. Natl. Acad. Sci. U.S.A.">
        <title>A Catalog of Tens of Thousands of Viruses from Human Metagenomes Reveals Hidden Associations with Chronic Diseases.</title>
        <authorList>
            <person name="Tisza M.J."/>
            <person name="Buck C.B."/>
        </authorList>
    </citation>
    <scope>NUCLEOTIDE SEQUENCE</scope>
    <source>
        <strain evidence="3">Ct9lR64</strain>
    </source>
</reference>
<proteinExistence type="predicted"/>
<sequence length="99" mass="11511">MKLINLKCPECNAPLKVDPNREFIYCEYCGAKILLDKEEKVSRTIDEAEIRKAEAQEKIRIEEIKAKSNEKKIDMIEMFAPIVIILLLPFLLIILNHLL</sequence>
<evidence type="ECO:0000313" key="3">
    <source>
        <dbReference type="EMBL" id="DAE23853.1"/>
    </source>
</evidence>
<evidence type="ECO:0008006" key="4">
    <source>
        <dbReference type="Google" id="ProtNLM"/>
    </source>
</evidence>
<dbReference type="SUPFAM" id="SSF63393">
    <property type="entry name" value="RNA polymerase subunits"/>
    <property type="match status" value="1"/>
</dbReference>
<keyword evidence="2" id="KW-0812">Transmembrane</keyword>
<evidence type="ECO:0000256" key="1">
    <source>
        <dbReference type="SAM" id="Coils"/>
    </source>
</evidence>
<protein>
    <recommendedName>
        <fullName evidence="4">TFIIB-type zinc ribbon-containing protein</fullName>
    </recommendedName>
</protein>
<dbReference type="EMBL" id="BK015760">
    <property type="protein sequence ID" value="DAE23853.1"/>
    <property type="molecule type" value="Genomic_DNA"/>
</dbReference>
<accession>A0A8S5QYP7</accession>
<keyword evidence="2" id="KW-0472">Membrane</keyword>
<feature type="transmembrane region" description="Helical" evidence="2">
    <location>
        <begin position="75"/>
        <end position="95"/>
    </location>
</feature>
<evidence type="ECO:0000256" key="2">
    <source>
        <dbReference type="SAM" id="Phobius"/>
    </source>
</evidence>
<keyword evidence="2" id="KW-1133">Transmembrane helix</keyword>
<keyword evidence="1" id="KW-0175">Coiled coil</keyword>
<feature type="coiled-coil region" evidence="1">
    <location>
        <begin position="38"/>
        <end position="72"/>
    </location>
</feature>
<name>A0A8S5QYP7_9CAUD</name>
<organism evidence="3">
    <name type="scientific">Siphoviridae sp. ct9lR64</name>
    <dbReference type="NCBI Taxonomy" id="2826178"/>
    <lineage>
        <taxon>Viruses</taxon>
        <taxon>Duplodnaviria</taxon>
        <taxon>Heunggongvirae</taxon>
        <taxon>Uroviricota</taxon>
        <taxon>Caudoviricetes</taxon>
    </lineage>
</organism>
<dbReference type="InterPro" id="IPR029040">
    <property type="entry name" value="RPABC4/Spt4"/>
</dbReference>
<dbReference type="Gene3D" id="2.20.28.30">
    <property type="entry name" value="RNA polymerase ii, chain L"/>
    <property type="match status" value="1"/>
</dbReference>